<proteinExistence type="inferred from homology"/>
<dbReference type="GO" id="GO:0005743">
    <property type="term" value="C:mitochondrial inner membrane"/>
    <property type="evidence" value="ECO:0007669"/>
    <property type="project" value="UniProtKB-SubCell"/>
</dbReference>
<dbReference type="RefSeq" id="XP_025533539.1">
    <property type="nucleotide sequence ID" value="XM_025670943.1"/>
</dbReference>
<sequence length="347" mass="38326">MSGLLLGRPWLRSGVRCKSPSSKNATVPRYQTPCLLQIHCYTFPAPSSRPARHPRRSPPPTTNQLDAIIADHRHKLPSGPSKQTLYEAFGEHTAAGGAVSDHLGYSVVSTLLTPRAPDDAEFPDQVPDADKELALRVLEYLSLQGTPVLVMGTFAMLYQAAIFSPPQPKTTVDTATLDDDFFAPSTPASDQEDDDAATRISRMITALHLPYHPDDARSLMTMLFQNGDYETFWKLWRRIPLQGSPRSAEDYGMLFRLHAQLGDPRRAVQCVLMWVPMMAREGLPVSAAQGEVARLVVRCTEVAVEALEPVAEGRQLEQLMQIRDEAIQAAAMESKGENEHAKNDIEG</sequence>
<dbReference type="OrthoDB" id="107372at2759"/>
<dbReference type="InterPro" id="IPR040152">
    <property type="entry name" value="Atp25"/>
</dbReference>
<protein>
    <recommendedName>
        <fullName evidence="1">ATPase synthesis protein 25</fullName>
    </recommendedName>
</protein>
<comment type="function">
    <text evidence="1">Mitochondrial mRNA stabilization factor.</text>
</comment>
<evidence type="ECO:0000313" key="3">
    <source>
        <dbReference type="Proteomes" id="UP000249497"/>
    </source>
</evidence>
<comment type="similarity">
    <text evidence="1">Belongs to the ATP25 family.</text>
</comment>
<dbReference type="AlphaFoldDB" id="A0A8T8XHD6"/>
<name>A0A8T8XHD6_ASPJA</name>
<dbReference type="GO" id="GO:0048255">
    <property type="term" value="P:mRNA stabilization"/>
    <property type="evidence" value="ECO:0007669"/>
    <property type="project" value="TreeGrafter"/>
</dbReference>
<reference evidence="2 3" key="1">
    <citation type="submission" date="2018-02" db="EMBL/GenBank/DDBJ databases">
        <title>The genomes of Aspergillus section Nigri reveals drivers in fungal speciation.</title>
        <authorList>
            <consortium name="DOE Joint Genome Institute"/>
            <person name="Vesth T.C."/>
            <person name="Nybo J."/>
            <person name="Theobald S."/>
            <person name="Brandl J."/>
            <person name="Frisvad J.C."/>
            <person name="Nielsen K.F."/>
            <person name="Lyhne E.K."/>
            <person name="Kogle M.E."/>
            <person name="Kuo A."/>
            <person name="Riley R."/>
            <person name="Clum A."/>
            <person name="Nolan M."/>
            <person name="Lipzen A."/>
            <person name="Salamov A."/>
            <person name="Henrissat B."/>
            <person name="Wiebenga A."/>
            <person name="De vries R.P."/>
            <person name="Grigoriev I.V."/>
            <person name="Mortensen U.H."/>
            <person name="Andersen M.R."/>
            <person name="Baker S.E."/>
        </authorList>
    </citation>
    <scope>NUCLEOTIDE SEQUENCE [LARGE SCALE GENOMIC DNA]</scope>
    <source>
        <strain evidence="2 3">CBS 114.51</strain>
    </source>
</reference>
<accession>A0A8T8XHD6</accession>
<keyword evidence="1" id="KW-0496">Mitochondrion</keyword>
<evidence type="ECO:0000313" key="2">
    <source>
        <dbReference type="EMBL" id="RAH87645.1"/>
    </source>
</evidence>
<keyword evidence="1" id="KW-0999">Mitochondrion inner membrane</keyword>
<keyword evidence="1" id="KW-0809">Transit peptide</keyword>
<dbReference type="GO" id="GO:0140053">
    <property type="term" value="P:mitochondrial gene expression"/>
    <property type="evidence" value="ECO:0007669"/>
    <property type="project" value="UniProtKB-UniRule"/>
</dbReference>
<dbReference type="PANTHER" id="PTHR28087">
    <property type="entry name" value="ATPASE SYNTHESIS PROTEIN 25, MITOCHONDRIAL"/>
    <property type="match status" value="1"/>
</dbReference>
<organism evidence="2 3">
    <name type="scientific">Aspergillus japonicus CBS 114.51</name>
    <dbReference type="NCBI Taxonomy" id="1448312"/>
    <lineage>
        <taxon>Eukaryota</taxon>
        <taxon>Fungi</taxon>
        <taxon>Dikarya</taxon>
        <taxon>Ascomycota</taxon>
        <taxon>Pezizomycotina</taxon>
        <taxon>Eurotiomycetes</taxon>
        <taxon>Eurotiomycetidae</taxon>
        <taxon>Eurotiales</taxon>
        <taxon>Aspergillaceae</taxon>
        <taxon>Aspergillus</taxon>
        <taxon>Aspergillus subgen. Circumdati</taxon>
    </lineage>
</organism>
<dbReference type="EMBL" id="KZ824770">
    <property type="protein sequence ID" value="RAH87645.1"/>
    <property type="molecule type" value="Genomic_DNA"/>
</dbReference>
<gene>
    <name evidence="2" type="ORF">BO86DRAFT_384714</name>
</gene>
<keyword evidence="3" id="KW-1185">Reference proteome</keyword>
<comment type="subcellular location">
    <subcellularLocation>
        <location evidence="1">Mitochondrion inner membrane</location>
        <topology evidence="1">Peripheral membrane protein</topology>
        <orientation evidence="1">Matrix side</orientation>
    </subcellularLocation>
</comment>
<dbReference type="GeneID" id="37174635"/>
<keyword evidence="1" id="KW-0472">Membrane</keyword>
<dbReference type="PANTHER" id="PTHR28087:SF1">
    <property type="entry name" value="ATPASE SYNTHESIS PROTEIN 25, MITOCHONDRIAL"/>
    <property type="match status" value="1"/>
</dbReference>
<evidence type="ECO:0000256" key="1">
    <source>
        <dbReference type="RuleBase" id="RU367062"/>
    </source>
</evidence>
<dbReference type="Proteomes" id="UP000249497">
    <property type="component" value="Unassembled WGS sequence"/>
</dbReference>